<proteinExistence type="predicted"/>
<dbReference type="EMBL" id="JABAGO010000062">
    <property type="protein sequence ID" value="NMF01008.1"/>
    <property type="molecule type" value="Genomic_DNA"/>
</dbReference>
<dbReference type="AlphaFoldDB" id="A0A848D4L8"/>
<accession>A0A848D4L8</accession>
<gene>
    <name evidence="1" type="ORF">HF838_22600</name>
</gene>
<evidence type="ECO:0000313" key="2">
    <source>
        <dbReference type="Proteomes" id="UP000561326"/>
    </source>
</evidence>
<dbReference type="RefSeq" id="WP_168976485.1">
    <property type="nucleotide sequence ID" value="NZ_CAMJCG010000004.1"/>
</dbReference>
<comment type="caution">
    <text evidence="1">The sequence shown here is derived from an EMBL/GenBank/DDBJ whole genome shotgun (WGS) entry which is preliminary data.</text>
</comment>
<protein>
    <submittedName>
        <fullName evidence="1">Uncharacterized protein</fullName>
    </submittedName>
</protein>
<evidence type="ECO:0000313" key="1">
    <source>
        <dbReference type="EMBL" id="NMF01008.1"/>
    </source>
</evidence>
<dbReference type="Proteomes" id="UP000561326">
    <property type="component" value="Unassembled WGS sequence"/>
</dbReference>
<name>A0A848D4L8_ANEAE</name>
<reference evidence="1 2" key="1">
    <citation type="submission" date="2020-04" db="EMBL/GenBank/DDBJ databases">
        <authorList>
            <person name="Hitch T.C.A."/>
            <person name="Wylensek D."/>
            <person name="Clavel T."/>
        </authorList>
    </citation>
    <scope>NUCLEOTIDE SEQUENCE [LARGE SCALE GENOMIC DNA]</scope>
    <source>
        <strain evidence="1 2">WB01_D5_05</strain>
    </source>
</reference>
<sequence length="65" mass="7353">MVEEVQENASLALASSNKGINDLRFHWWGYEIFLSKSTMQKLVSVGIAARGGYVGYIVKKLEKQY</sequence>
<organism evidence="1 2">
    <name type="scientific">Aneurinibacillus aneurinilyticus</name>
    <name type="common">Bacillus aneurinolyticus</name>
    <dbReference type="NCBI Taxonomy" id="1391"/>
    <lineage>
        <taxon>Bacteria</taxon>
        <taxon>Bacillati</taxon>
        <taxon>Bacillota</taxon>
        <taxon>Bacilli</taxon>
        <taxon>Bacillales</taxon>
        <taxon>Paenibacillaceae</taxon>
        <taxon>Aneurinibacillus group</taxon>
        <taxon>Aneurinibacillus</taxon>
    </lineage>
</organism>